<sequence>IRVPAECRAELVRLLVTGVETMVESASETQIVRALAVLDDPDHKSWAGYGPIAALCRLLDAPSPTESQSEPNSAPSVACGDRCLPSMSHRRRQKLAAAAAVERSGL</sequence>
<dbReference type="EMBL" id="LAZR01002910">
    <property type="protein sequence ID" value="KKN24084.1"/>
    <property type="molecule type" value="Genomic_DNA"/>
</dbReference>
<evidence type="ECO:0000313" key="1">
    <source>
        <dbReference type="EMBL" id="KKN24084.1"/>
    </source>
</evidence>
<accession>A0A0F9P1Z2</accession>
<feature type="non-terminal residue" evidence="1">
    <location>
        <position position="1"/>
    </location>
</feature>
<gene>
    <name evidence="1" type="ORF">LCGC14_0898310</name>
</gene>
<dbReference type="AlphaFoldDB" id="A0A0F9P1Z2"/>
<name>A0A0F9P1Z2_9ZZZZ</name>
<organism evidence="1">
    <name type="scientific">marine sediment metagenome</name>
    <dbReference type="NCBI Taxonomy" id="412755"/>
    <lineage>
        <taxon>unclassified sequences</taxon>
        <taxon>metagenomes</taxon>
        <taxon>ecological metagenomes</taxon>
    </lineage>
</organism>
<reference evidence="1" key="1">
    <citation type="journal article" date="2015" name="Nature">
        <title>Complex archaea that bridge the gap between prokaryotes and eukaryotes.</title>
        <authorList>
            <person name="Spang A."/>
            <person name="Saw J.H."/>
            <person name="Jorgensen S.L."/>
            <person name="Zaremba-Niedzwiedzka K."/>
            <person name="Martijn J."/>
            <person name="Lind A.E."/>
            <person name="van Eijk R."/>
            <person name="Schleper C."/>
            <person name="Guy L."/>
            <person name="Ettema T.J."/>
        </authorList>
    </citation>
    <scope>NUCLEOTIDE SEQUENCE</scope>
</reference>
<proteinExistence type="predicted"/>
<protein>
    <submittedName>
        <fullName evidence="1">Uncharacterized protein</fullName>
    </submittedName>
</protein>
<comment type="caution">
    <text evidence="1">The sequence shown here is derived from an EMBL/GenBank/DDBJ whole genome shotgun (WGS) entry which is preliminary data.</text>
</comment>